<dbReference type="PANTHER" id="PTHR13817">
    <property type="entry name" value="TITIN"/>
    <property type="match status" value="1"/>
</dbReference>
<evidence type="ECO:0000256" key="2">
    <source>
        <dbReference type="ARBA" id="ARBA00022692"/>
    </source>
</evidence>
<keyword evidence="12" id="KW-1185">Reference proteome</keyword>
<dbReference type="PRINTS" id="PR00014">
    <property type="entry name" value="FNTYPEIII"/>
</dbReference>
<comment type="subcellular location">
    <subcellularLocation>
        <location evidence="1">Membrane</location>
    </subcellularLocation>
</comment>
<evidence type="ECO:0000256" key="1">
    <source>
        <dbReference type="ARBA" id="ARBA00004370"/>
    </source>
</evidence>
<dbReference type="PANTHER" id="PTHR13817:SF166">
    <property type="entry name" value="NEURONAL IGCAM-RELATED"/>
    <property type="match status" value="1"/>
</dbReference>
<dbReference type="GO" id="GO:0016020">
    <property type="term" value="C:membrane"/>
    <property type="evidence" value="ECO:0007669"/>
    <property type="project" value="UniProtKB-SubCell"/>
</dbReference>
<dbReference type="InterPro" id="IPR013783">
    <property type="entry name" value="Ig-like_fold"/>
</dbReference>
<dbReference type="InterPro" id="IPR036116">
    <property type="entry name" value="FN3_sf"/>
</dbReference>
<feature type="transmembrane region" description="Helical" evidence="9">
    <location>
        <begin position="401"/>
        <end position="426"/>
    </location>
</feature>
<evidence type="ECO:0000313" key="11">
    <source>
        <dbReference type="EMBL" id="KAK2169429.1"/>
    </source>
</evidence>
<evidence type="ECO:0000256" key="8">
    <source>
        <dbReference type="SAM" id="MobiDB-lite"/>
    </source>
</evidence>
<dbReference type="SMART" id="SM00060">
    <property type="entry name" value="FN3"/>
    <property type="match status" value="4"/>
</dbReference>
<evidence type="ECO:0000256" key="3">
    <source>
        <dbReference type="ARBA" id="ARBA00022729"/>
    </source>
</evidence>
<keyword evidence="3" id="KW-0732">Signal</keyword>
<evidence type="ECO:0000259" key="10">
    <source>
        <dbReference type="PROSITE" id="PS50853"/>
    </source>
</evidence>
<feature type="domain" description="Fibronectin type-III" evidence="10">
    <location>
        <begin position="195"/>
        <end position="291"/>
    </location>
</feature>
<evidence type="ECO:0000256" key="5">
    <source>
        <dbReference type="ARBA" id="ARBA00022989"/>
    </source>
</evidence>
<dbReference type="PROSITE" id="PS50853">
    <property type="entry name" value="FN3"/>
    <property type="match status" value="3"/>
</dbReference>
<evidence type="ECO:0000256" key="7">
    <source>
        <dbReference type="ARBA" id="ARBA00023157"/>
    </source>
</evidence>
<organism evidence="11 12">
    <name type="scientific">Paralvinella palmiformis</name>
    <dbReference type="NCBI Taxonomy" id="53620"/>
    <lineage>
        <taxon>Eukaryota</taxon>
        <taxon>Metazoa</taxon>
        <taxon>Spiralia</taxon>
        <taxon>Lophotrochozoa</taxon>
        <taxon>Annelida</taxon>
        <taxon>Polychaeta</taxon>
        <taxon>Sedentaria</taxon>
        <taxon>Canalipalpata</taxon>
        <taxon>Terebellida</taxon>
        <taxon>Terebelliformia</taxon>
        <taxon>Alvinellidae</taxon>
        <taxon>Paralvinella</taxon>
    </lineage>
</organism>
<dbReference type="SUPFAM" id="SSF49265">
    <property type="entry name" value="Fibronectin type III"/>
    <property type="match status" value="3"/>
</dbReference>
<feature type="domain" description="Fibronectin type-III" evidence="10">
    <location>
        <begin position="94"/>
        <end position="191"/>
    </location>
</feature>
<evidence type="ECO:0000256" key="9">
    <source>
        <dbReference type="SAM" id="Phobius"/>
    </source>
</evidence>
<comment type="caution">
    <text evidence="11">The sequence shown here is derived from an EMBL/GenBank/DDBJ whole genome shotgun (WGS) entry which is preliminary data.</text>
</comment>
<evidence type="ECO:0000256" key="6">
    <source>
        <dbReference type="ARBA" id="ARBA00023136"/>
    </source>
</evidence>
<dbReference type="FunFam" id="2.60.40.10:FF:000093">
    <property type="entry name" value="Down syndrome cell adhesion molecule, isoform B"/>
    <property type="match status" value="1"/>
</dbReference>
<dbReference type="CDD" id="cd00063">
    <property type="entry name" value="FN3"/>
    <property type="match status" value="3"/>
</dbReference>
<dbReference type="Pfam" id="PF00041">
    <property type="entry name" value="fn3"/>
    <property type="match status" value="3"/>
</dbReference>
<keyword evidence="2 9" id="KW-0812">Transmembrane</keyword>
<dbReference type="Gene3D" id="2.60.40.10">
    <property type="entry name" value="Immunoglobulins"/>
    <property type="match status" value="3"/>
</dbReference>
<dbReference type="EMBL" id="JAODUP010000010">
    <property type="protein sequence ID" value="KAK2169429.1"/>
    <property type="molecule type" value="Genomic_DNA"/>
</dbReference>
<feature type="compositionally biased region" description="Polar residues" evidence="8">
    <location>
        <begin position="530"/>
        <end position="549"/>
    </location>
</feature>
<accession>A0AAD9KCZ2</accession>
<feature type="domain" description="Fibronectin type-III" evidence="10">
    <location>
        <begin position="292"/>
        <end position="390"/>
    </location>
</feature>
<reference evidence="11" key="1">
    <citation type="journal article" date="2023" name="Mol. Biol. Evol.">
        <title>Third-Generation Sequencing Reveals the Adaptive Role of the Epigenome in Three Deep-Sea Polychaetes.</title>
        <authorList>
            <person name="Perez M."/>
            <person name="Aroh O."/>
            <person name="Sun Y."/>
            <person name="Lan Y."/>
            <person name="Juniper S.K."/>
            <person name="Young C.R."/>
            <person name="Angers B."/>
            <person name="Qian P.Y."/>
        </authorList>
    </citation>
    <scope>NUCLEOTIDE SEQUENCE</scope>
    <source>
        <strain evidence="11">P08H-3</strain>
    </source>
</reference>
<keyword evidence="6 9" id="KW-0472">Membrane</keyword>
<keyword evidence="4" id="KW-0677">Repeat</keyword>
<dbReference type="InterPro" id="IPR003961">
    <property type="entry name" value="FN3_dom"/>
</dbReference>
<feature type="region of interest" description="Disordered" evidence="8">
    <location>
        <begin position="448"/>
        <end position="574"/>
    </location>
</feature>
<name>A0AAD9KCZ2_9ANNE</name>
<sequence>MQLPPNDTWNVDVGGRCGTEVWYSVVVYDHEIAITDVIQSRVERVPYPLTNTNLSQLTANQVYEIRLATYNWWGTSEQTPPYDVPVGEAVPMEAPQDIVVSTLSATELQLSWSPPPSETQNGDLKGYKVFYWKTSQDSSHGTMKQVPATQTELIIGGLLMYTEYSFVLLAHNSAGDGPNITEPVRNMTAEGIPGAPDYLNFVVLSLSEVNVSWLTPSLPNGIIQKYEVSYKEVSPNGESRHVQEIVPGDKHHYLASNLLENVLYQFSIRGRTSVSWGPPVSRNITIGPQPGSPQKPGIPLLTSGEASVSLSWMDGDPGDSNITGYIIQAREKGANEWNTMTNTNSPQPAAVVPYTELKPETQYQFRVIAVNVKGISEPSEPSEYLQSWAVEGDDEPFHQKWWFLVIVALVGIIIIILVVFLLCLLGKRRMAAKYPKVPSLPRTMIQLSEQGSSQDDEGGFASFDDQRSIRQSSRSQRSQRSQRSHRVPIRGTLQRNGAIGGYAKSPPRPSPGSVNYSDEDYKNYADDDSSGTTEKPSECSDSAGSNVSDSDLDDEKELPPPPFPPQYTSNGDVRHSWKGTWKGYQHQDSQLSTQSSNPNSYTSYNTAYNYTDSEQDSQTYAMSLNGGHVIMNNMARSRAPLPGFSSFV</sequence>
<evidence type="ECO:0000313" key="12">
    <source>
        <dbReference type="Proteomes" id="UP001208570"/>
    </source>
</evidence>
<dbReference type="AlphaFoldDB" id="A0AAD9KCZ2"/>
<dbReference type="InterPro" id="IPR050964">
    <property type="entry name" value="Striated_Muscle_Regulatory"/>
</dbReference>
<keyword evidence="5 9" id="KW-1133">Transmembrane helix</keyword>
<gene>
    <name evidence="11" type="ORF">LSH36_10g11091</name>
</gene>
<feature type="compositionally biased region" description="Low complexity" evidence="8">
    <location>
        <begin position="469"/>
        <end position="479"/>
    </location>
</feature>
<dbReference type="Proteomes" id="UP001208570">
    <property type="component" value="Unassembled WGS sequence"/>
</dbReference>
<keyword evidence="7" id="KW-1015">Disulfide bond</keyword>
<protein>
    <recommendedName>
        <fullName evidence="10">Fibronectin type-III domain-containing protein</fullName>
    </recommendedName>
</protein>
<proteinExistence type="predicted"/>
<evidence type="ECO:0000256" key="4">
    <source>
        <dbReference type="ARBA" id="ARBA00022737"/>
    </source>
</evidence>